<dbReference type="InterPro" id="IPR004358">
    <property type="entry name" value="Sig_transdc_His_kin-like_C"/>
</dbReference>
<evidence type="ECO:0000256" key="15">
    <source>
        <dbReference type="SAM" id="Phobius"/>
    </source>
</evidence>
<dbReference type="SUPFAM" id="SSF47384">
    <property type="entry name" value="Homodimeric domain of signal transducing histidine kinase"/>
    <property type="match status" value="1"/>
</dbReference>
<keyword evidence="7 15" id="KW-0812">Transmembrane</keyword>
<evidence type="ECO:0000256" key="11">
    <source>
        <dbReference type="ARBA" id="ARBA00022989"/>
    </source>
</evidence>
<keyword evidence="11 15" id="KW-1133">Transmembrane helix</keyword>
<dbReference type="InterPro" id="IPR003594">
    <property type="entry name" value="HATPase_dom"/>
</dbReference>
<feature type="compositionally biased region" description="Low complexity" evidence="14">
    <location>
        <begin position="128"/>
        <end position="141"/>
    </location>
</feature>
<evidence type="ECO:0000256" key="9">
    <source>
        <dbReference type="ARBA" id="ARBA00022777"/>
    </source>
</evidence>
<evidence type="ECO:0000256" key="2">
    <source>
        <dbReference type="ARBA" id="ARBA00004651"/>
    </source>
</evidence>
<dbReference type="InterPro" id="IPR050398">
    <property type="entry name" value="HssS/ArlS-like"/>
</dbReference>
<comment type="catalytic activity">
    <reaction evidence="1">
        <text>ATP + protein L-histidine = ADP + protein N-phospho-L-histidine.</text>
        <dbReference type="EC" id="2.7.13.3"/>
    </reaction>
</comment>
<feature type="domain" description="Histidine kinase" evidence="16">
    <location>
        <begin position="299"/>
        <end position="505"/>
    </location>
</feature>
<evidence type="ECO:0000256" key="8">
    <source>
        <dbReference type="ARBA" id="ARBA00022741"/>
    </source>
</evidence>
<accession>A0ABS2PKT0</accession>
<dbReference type="EMBL" id="JAFBEI010000007">
    <property type="protein sequence ID" value="MBM7635686.1"/>
    <property type="molecule type" value="Genomic_DNA"/>
</dbReference>
<evidence type="ECO:0000256" key="3">
    <source>
        <dbReference type="ARBA" id="ARBA00012438"/>
    </source>
</evidence>
<keyword evidence="18" id="KW-1185">Reference proteome</keyword>
<name>A0ABS2PKT0_9STRE</name>
<feature type="compositionally biased region" description="Acidic residues" evidence="14">
    <location>
        <begin position="111"/>
        <end position="126"/>
    </location>
</feature>
<dbReference type="CDD" id="cd00082">
    <property type="entry name" value="HisKA"/>
    <property type="match status" value="1"/>
</dbReference>
<feature type="region of interest" description="Disordered" evidence="14">
    <location>
        <begin position="111"/>
        <end position="141"/>
    </location>
</feature>
<evidence type="ECO:0000256" key="6">
    <source>
        <dbReference type="ARBA" id="ARBA00022679"/>
    </source>
</evidence>
<dbReference type="SMART" id="SM00388">
    <property type="entry name" value="HisKA"/>
    <property type="match status" value="1"/>
</dbReference>
<evidence type="ECO:0000313" key="17">
    <source>
        <dbReference type="EMBL" id="MBM7635686.1"/>
    </source>
</evidence>
<dbReference type="GO" id="GO:0016301">
    <property type="term" value="F:kinase activity"/>
    <property type="evidence" value="ECO:0007669"/>
    <property type="project" value="UniProtKB-KW"/>
</dbReference>
<dbReference type="SUPFAM" id="SSF55874">
    <property type="entry name" value="ATPase domain of HSP90 chaperone/DNA topoisomerase II/histidine kinase"/>
    <property type="match status" value="1"/>
</dbReference>
<reference evidence="17 18" key="1">
    <citation type="submission" date="2021-01" db="EMBL/GenBank/DDBJ databases">
        <title>Genomic Encyclopedia of Type Strains, Phase IV (KMG-IV): sequencing the most valuable type-strain genomes for metagenomic binning, comparative biology and taxonomic classification.</title>
        <authorList>
            <person name="Goeker M."/>
        </authorList>
    </citation>
    <scope>NUCLEOTIDE SEQUENCE [LARGE SCALE GENOMIC DNA]</scope>
    <source>
        <strain evidence="17 18">DSM 27513</strain>
    </source>
</reference>
<keyword evidence="10" id="KW-0067">ATP-binding</keyword>
<dbReference type="PROSITE" id="PS50109">
    <property type="entry name" value="HIS_KIN"/>
    <property type="match status" value="1"/>
</dbReference>
<evidence type="ECO:0000256" key="13">
    <source>
        <dbReference type="ARBA" id="ARBA00023136"/>
    </source>
</evidence>
<dbReference type="PRINTS" id="PR00344">
    <property type="entry name" value="BCTRLSENSOR"/>
</dbReference>
<evidence type="ECO:0000256" key="14">
    <source>
        <dbReference type="SAM" id="MobiDB-lite"/>
    </source>
</evidence>
<evidence type="ECO:0000259" key="16">
    <source>
        <dbReference type="PROSITE" id="PS50109"/>
    </source>
</evidence>
<dbReference type="SMART" id="SM00387">
    <property type="entry name" value="HATPase_c"/>
    <property type="match status" value="1"/>
</dbReference>
<feature type="transmembrane region" description="Helical" evidence="15">
    <location>
        <begin position="214"/>
        <end position="236"/>
    </location>
</feature>
<evidence type="ECO:0000256" key="1">
    <source>
        <dbReference type="ARBA" id="ARBA00000085"/>
    </source>
</evidence>
<dbReference type="Pfam" id="PF00512">
    <property type="entry name" value="HisKA"/>
    <property type="match status" value="1"/>
</dbReference>
<evidence type="ECO:0000256" key="7">
    <source>
        <dbReference type="ARBA" id="ARBA00022692"/>
    </source>
</evidence>
<dbReference type="RefSeq" id="WP_239551627.1">
    <property type="nucleotide sequence ID" value="NZ_JAFBEI010000007.1"/>
</dbReference>
<sequence>MQPLSIIFLSFATILLIFNLALSYFIEEQTSTAIQNQFSIFNRLYSGVSATSERSQPNIFETTYVIVDEDFETKYLSSSMDDFSDKTISRTITNYFYRHTDSWGFFDDEDDQDDDDDFDDHDDQEETSVSSSSSTALSSSSTASSVLEDGIKLSDGSQMTKVMIDGYSYAVDMGTYKGVLDQYFVREAGEGETAKTYYIFVFANVTPVESMDTWINITLLIIFLVIGLGASISIYLTSRKTDKAFLSLTDYITRLGNREEAITAPDLPYQEFKAVSATVKQMSDMIDANQRSQQIFFQNSSHELRTPLMSIQGYAEGIKEGVIKDEKQAASVIYDESQKMAELVDDILTISKMESTQSHLDLARISVPEILYDQTWRLKNKADEKGIHFEHSFEDDFVEILADERLIERALMNILSNAVRYAKDCIVIETKSQGENLQITISNNGPAISPEDQEHLFERFYKGSGGNFGIGLAMTKDIVERHHGSINLSSDDEWTSFVMTLPFKQNKRP</sequence>
<evidence type="ECO:0000256" key="4">
    <source>
        <dbReference type="ARBA" id="ARBA00022475"/>
    </source>
</evidence>
<comment type="caution">
    <text evidence="17">The sequence shown here is derived from an EMBL/GenBank/DDBJ whole genome shotgun (WGS) entry which is preliminary data.</text>
</comment>
<dbReference type="InterPro" id="IPR036097">
    <property type="entry name" value="HisK_dim/P_sf"/>
</dbReference>
<keyword evidence="13 15" id="KW-0472">Membrane</keyword>
<evidence type="ECO:0000256" key="10">
    <source>
        <dbReference type="ARBA" id="ARBA00022840"/>
    </source>
</evidence>
<dbReference type="Gene3D" id="3.30.565.10">
    <property type="entry name" value="Histidine kinase-like ATPase, C-terminal domain"/>
    <property type="match status" value="1"/>
</dbReference>
<keyword evidence="12" id="KW-0902">Two-component regulatory system</keyword>
<keyword evidence="8" id="KW-0547">Nucleotide-binding</keyword>
<dbReference type="EC" id="2.7.13.3" evidence="3"/>
<dbReference type="Gene3D" id="1.10.287.130">
    <property type="match status" value="1"/>
</dbReference>
<proteinExistence type="predicted"/>
<evidence type="ECO:0000256" key="5">
    <source>
        <dbReference type="ARBA" id="ARBA00022553"/>
    </source>
</evidence>
<organism evidence="17 18">
    <name type="scientific">Streptococcus saliviloxodontae</name>
    <dbReference type="NCBI Taxonomy" id="1349416"/>
    <lineage>
        <taxon>Bacteria</taxon>
        <taxon>Bacillati</taxon>
        <taxon>Bacillota</taxon>
        <taxon>Bacilli</taxon>
        <taxon>Lactobacillales</taxon>
        <taxon>Streptococcaceae</taxon>
        <taxon>Streptococcus</taxon>
    </lineage>
</organism>
<dbReference type="Pfam" id="PF02518">
    <property type="entry name" value="HATPase_c"/>
    <property type="match status" value="1"/>
</dbReference>
<keyword evidence="9 17" id="KW-0418">Kinase</keyword>
<keyword evidence="4" id="KW-1003">Cell membrane</keyword>
<keyword evidence="6" id="KW-0808">Transferase</keyword>
<evidence type="ECO:0000313" key="18">
    <source>
        <dbReference type="Proteomes" id="UP000809081"/>
    </source>
</evidence>
<dbReference type="PANTHER" id="PTHR45528:SF1">
    <property type="entry name" value="SENSOR HISTIDINE KINASE CPXA"/>
    <property type="match status" value="1"/>
</dbReference>
<dbReference type="InterPro" id="IPR005467">
    <property type="entry name" value="His_kinase_dom"/>
</dbReference>
<evidence type="ECO:0000256" key="12">
    <source>
        <dbReference type="ARBA" id="ARBA00023012"/>
    </source>
</evidence>
<dbReference type="Proteomes" id="UP000809081">
    <property type="component" value="Unassembled WGS sequence"/>
</dbReference>
<dbReference type="InterPro" id="IPR003661">
    <property type="entry name" value="HisK_dim/P_dom"/>
</dbReference>
<gene>
    <name evidence="17" type="ORF">JOC31_000487</name>
</gene>
<dbReference type="InterPro" id="IPR036890">
    <property type="entry name" value="HATPase_C_sf"/>
</dbReference>
<comment type="subcellular location">
    <subcellularLocation>
        <location evidence="2">Cell membrane</location>
        <topology evidence="2">Multi-pass membrane protein</topology>
    </subcellularLocation>
</comment>
<keyword evidence="5" id="KW-0597">Phosphoprotein</keyword>
<dbReference type="PANTHER" id="PTHR45528">
    <property type="entry name" value="SENSOR HISTIDINE KINASE CPXA"/>
    <property type="match status" value="1"/>
</dbReference>
<protein>
    <recommendedName>
        <fullName evidence="3">histidine kinase</fullName>
        <ecNumber evidence="3">2.7.13.3</ecNumber>
    </recommendedName>
</protein>